<feature type="chain" id="PRO_5009579678" description="Twin-arginine translocation pathway signal protein" evidence="1">
    <location>
        <begin position="25"/>
        <end position="188"/>
    </location>
</feature>
<protein>
    <recommendedName>
        <fullName evidence="4">Twin-arginine translocation pathway signal protein</fullName>
    </recommendedName>
</protein>
<dbReference type="OrthoDB" id="6385145at2"/>
<sequence length="188" mass="20778">MNRRTALRNFALVAGATVLLPACSHPPAELPASVPLRHLAINARQEKTFAEVCETILPKTDTPGAKDLGVPQYVLKMLDDCFGKDEQRAFQAGLGQLDEAAQQRHAQPFLGCSPAQRLALLQGIEQEKGFSADLVSFYRTAKRLTISGYTGSKYFLTQQILYELVPSRYNGYFPIKDINLSQSHHGQS</sequence>
<dbReference type="EMBL" id="MDZA01000043">
    <property type="protein sequence ID" value="OGX91672.1"/>
    <property type="molecule type" value="Genomic_DNA"/>
</dbReference>
<keyword evidence="3" id="KW-1185">Reference proteome</keyword>
<dbReference type="Proteomes" id="UP000177506">
    <property type="component" value="Unassembled WGS sequence"/>
</dbReference>
<dbReference type="AlphaFoldDB" id="A0A1G1TLC0"/>
<keyword evidence="1" id="KW-0732">Signal</keyword>
<evidence type="ECO:0000313" key="2">
    <source>
        <dbReference type="EMBL" id="OGX91672.1"/>
    </source>
</evidence>
<dbReference type="RefSeq" id="WP_070740800.1">
    <property type="nucleotide sequence ID" value="NZ_MDZA01000043.1"/>
</dbReference>
<gene>
    <name evidence="2" type="ORF">BEN49_19035</name>
</gene>
<feature type="signal peptide" evidence="1">
    <location>
        <begin position="1"/>
        <end position="24"/>
    </location>
</feature>
<comment type="caution">
    <text evidence="2">The sequence shown here is derived from an EMBL/GenBank/DDBJ whole genome shotgun (WGS) entry which is preliminary data.</text>
</comment>
<accession>A0A1G1TLC0</accession>
<dbReference type="Pfam" id="PF13618">
    <property type="entry name" value="Gluconate_2-dh3"/>
    <property type="match status" value="1"/>
</dbReference>
<evidence type="ECO:0008006" key="4">
    <source>
        <dbReference type="Google" id="ProtNLM"/>
    </source>
</evidence>
<evidence type="ECO:0000313" key="3">
    <source>
        <dbReference type="Proteomes" id="UP000177506"/>
    </source>
</evidence>
<name>A0A1G1TLC0_9BACT</name>
<reference evidence="2 3" key="1">
    <citation type="submission" date="2016-08" db="EMBL/GenBank/DDBJ databases">
        <title>Hymenobacter coccineus sp. nov., Hymenobacter lapidarius sp. nov. and Hymenobacter glacialis sp. nov., isolated from Antarctic soil.</title>
        <authorList>
            <person name="Sedlacek I."/>
            <person name="Kralova S."/>
            <person name="Kyrova K."/>
            <person name="Maslanova I."/>
            <person name="Stankova E."/>
            <person name="Vrbovska V."/>
            <person name="Nemec M."/>
            <person name="Bartak M."/>
            <person name="Svec P."/>
            <person name="Busse H.-J."/>
            <person name="Pantucek R."/>
        </authorList>
    </citation>
    <scope>NUCLEOTIDE SEQUENCE [LARGE SCALE GENOMIC DNA]</scope>
    <source>
        <strain evidence="2 3">CCM 8649</strain>
    </source>
</reference>
<evidence type="ECO:0000256" key="1">
    <source>
        <dbReference type="SAM" id="SignalP"/>
    </source>
</evidence>
<proteinExistence type="predicted"/>
<dbReference type="InterPro" id="IPR027056">
    <property type="entry name" value="Gluconate_2DH_su3"/>
</dbReference>
<organism evidence="2 3">
    <name type="scientific">Hymenobacter coccineus</name>
    <dbReference type="NCBI Taxonomy" id="1908235"/>
    <lineage>
        <taxon>Bacteria</taxon>
        <taxon>Pseudomonadati</taxon>
        <taxon>Bacteroidota</taxon>
        <taxon>Cytophagia</taxon>
        <taxon>Cytophagales</taxon>
        <taxon>Hymenobacteraceae</taxon>
        <taxon>Hymenobacter</taxon>
    </lineage>
</organism>